<name>A0A8S5UNB3_9CAUD</name>
<protein>
    <submittedName>
        <fullName evidence="1">Uncharacterized protein</fullName>
    </submittedName>
</protein>
<dbReference type="EMBL" id="BK016112">
    <property type="protein sequence ID" value="DAF95959.1"/>
    <property type="molecule type" value="Genomic_DNA"/>
</dbReference>
<organism evidence="1">
    <name type="scientific">Myoviridae sp. ctwVB15</name>
    <dbReference type="NCBI Taxonomy" id="2825208"/>
    <lineage>
        <taxon>Viruses</taxon>
        <taxon>Duplodnaviria</taxon>
        <taxon>Heunggongvirae</taxon>
        <taxon>Uroviricota</taxon>
        <taxon>Caudoviricetes</taxon>
    </lineage>
</organism>
<proteinExistence type="predicted"/>
<accession>A0A8S5UNB3</accession>
<reference evidence="1" key="1">
    <citation type="journal article" date="2021" name="Proc. Natl. Acad. Sci. U.S.A.">
        <title>A Catalog of Tens of Thousands of Viruses from Human Metagenomes Reveals Hidden Associations with Chronic Diseases.</title>
        <authorList>
            <person name="Tisza M.J."/>
            <person name="Buck C.B."/>
        </authorList>
    </citation>
    <scope>NUCLEOTIDE SEQUENCE</scope>
    <source>
        <strain evidence="1">CtwVB15</strain>
    </source>
</reference>
<evidence type="ECO:0000313" key="1">
    <source>
        <dbReference type="EMBL" id="DAF95959.1"/>
    </source>
</evidence>
<sequence length="65" mass="7796">MVRIGAVKERWGTPRRFFLRPFHFFLAKIEKRVFSERKGEKMQGVATLQVFFKLFNPPFLIYSNS</sequence>